<dbReference type="PANTHER" id="PTHR37984">
    <property type="entry name" value="PROTEIN CBG26694"/>
    <property type="match status" value="1"/>
</dbReference>
<protein>
    <recommendedName>
        <fullName evidence="1">Integrase zinc-binding domain-containing protein</fullName>
    </recommendedName>
</protein>
<feature type="domain" description="Integrase zinc-binding" evidence="1">
    <location>
        <begin position="1"/>
        <end position="43"/>
    </location>
</feature>
<dbReference type="EnsemblMetazoa" id="Aqu2.1.32038_001">
    <property type="protein sequence ID" value="Aqu2.1.32038_001"/>
    <property type="gene ID" value="Aqu2.1.32038"/>
</dbReference>
<dbReference type="AlphaFoldDB" id="A0A1X7UW87"/>
<accession>A0A1X7UW87</accession>
<dbReference type="Gene3D" id="1.10.340.70">
    <property type="match status" value="1"/>
</dbReference>
<evidence type="ECO:0000259" key="1">
    <source>
        <dbReference type="Pfam" id="PF17921"/>
    </source>
</evidence>
<dbReference type="PANTHER" id="PTHR37984:SF9">
    <property type="entry name" value="INTEGRASE CATALYTIC DOMAIN-CONTAINING PROTEIN"/>
    <property type="match status" value="1"/>
</dbReference>
<dbReference type="STRING" id="400682.A0A1X7UW87"/>
<dbReference type="InterPro" id="IPR041588">
    <property type="entry name" value="Integrase_H2C2"/>
</dbReference>
<organism evidence="2">
    <name type="scientific">Amphimedon queenslandica</name>
    <name type="common">Sponge</name>
    <dbReference type="NCBI Taxonomy" id="400682"/>
    <lineage>
        <taxon>Eukaryota</taxon>
        <taxon>Metazoa</taxon>
        <taxon>Porifera</taxon>
        <taxon>Demospongiae</taxon>
        <taxon>Heteroscleromorpha</taxon>
        <taxon>Haplosclerida</taxon>
        <taxon>Niphatidae</taxon>
        <taxon>Amphimedon</taxon>
    </lineage>
</organism>
<evidence type="ECO:0000313" key="2">
    <source>
        <dbReference type="EnsemblMetazoa" id="Aqu2.1.32038_001"/>
    </source>
</evidence>
<dbReference type="Pfam" id="PF17921">
    <property type="entry name" value="Integrase_H2C2"/>
    <property type="match status" value="1"/>
</dbReference>
<reference evidence="2" key="1">
    <citation type="submission" date="2017-05" db="UniProtKB">
        <authorList>
            <consortium name="EnsemblMetazoa"/>
        </authorList>
    </citation>
    <scope>IDENTIFICATION</scope>
</reference>
<dbReference type="InterPro" id="IPR050951">
    <property type="entry name" value="Retrovirus_Pol_polyprotein"/>
</dbReference>
<proteinExistence type="predicted"/>
<dbReference type="InParanoid" id="A0A1X7UW87"/>
<sequence length="98" mass="11961">VLHQLHLGHQGIVKCKKRARFVWWSEITSNIIEYMKSCRTCCQYLRQKFEAMGLTKLPETLWQKVWMDLFEWKQTPYLKVVDYYSRYRNGSIVNDHFL</sequence>
<name>A0A1X7UW87_AMPQE</name>